<keyword evidence="8 11" id="KW-0975">Bacterial flagellum</keyword>
<evidence type="ECO:0000256" key="5">
    <source>
        <dbReference type="ARBA" id="ARBA00022729"/>
    </source>
</evidence>
<dbReference type="EMBL" id="FTOE01000001">
    <property type="protein sequence ID" value="SIS46759.1"/>
    <property type="molecule type" value="Genomic_DNA"/>
</dbReference>
<dbReference type="GO" id="GO:0003774">
    <property type="term" value="F:cytoskeletal motor activity"/>
    <property type="evidence" value="ECO:0007669"/>
    <property type="project" value="InterPro"/>
</dbReference>
<keyword evidence="6 11" id="KW-0472">Membrane</keyword>
<keyword evidence="12" id="KW-0969">Cilium</keyword>
<dbReference type="GO" id="GO:0009427">
    <property type="term" value="C:bacterial-type flagellum basal body, distal rod, L ring"/>
    <property type="evidence" value="ECO:0007669"/>
    <property type="project" value="InterPro"/>
</dbReference>
<keyword evidence="12" id="KW-0282">Flagellum</keyword>
<evidence type="ECO:0000256" key="4">
    <source>
        <dbReference type="ARBA" id="ARBA00011439"/>
    </source>
</evidence>
<keyword evidence="12" id="KW-0966">Cell projection</keyword>
<accession>A0A1N7JBT6</accession>
<dbReference type="GO" id="GO:0071973">
    <property type="term" value="P:bacterial-type flagellum-dependent cell motility"/>
    <property type="evidence" value="ECO:0007669"/>
    <property type="project" value="InterPro"/>
</dbReference>
<dbReference type="PANTHER" id="PTHR34933">
    <property type="entry name" value="FLAGELLAR L-RING PROTEIN"/>
    <property type="match status" value="1"/>
</dbReference>
<evidence type="ECO:0000256" key="2">
    <source>
        <dbReference type="ARBA" id="ARBA00004635"/>
    </source>
</evidence>
<reference evidence="13" key="1">
    <citation type="submission" date="2017-01" db="EMBL/GenBank/DDBJ databases">
        <authorList>
            <person name="Varghese N."/>
            <person name="Submissions S."/>
        </authorList>
    </citation>
    <scope>NUCLEOTIDE SEQUENCE [LARGE SCALE GENOMIC DNA]</scope>
    <source>
        <strain evidence="13">DSM 22306</strain>
    </source>
</reference>
<comment type="similarity">
    <text evidence="3 11">Belongs to the FlgH family.</text>
</comment>
<evidence type="ECO:0000256" key="7">
    <source>
        <dbReference type="ARBA" id="ARBA00023139"/>
    </source>
</evidence>
<sequence>MYRSSCNQLIMKSYLLLLTLSVLLVGCVNKPVKPDRPYYAPVAPQQLQQPKPVDGAIFNAATNIDIYGDGRAHRVGDIITIVLSEKTQSSKTAKTTADKTSTMSLPQPTILGNALSLFGAPFSASSDASNNAFEGEGKSDMSNSLSGDITVTVHEVLPNGVLSVRGEKWMQLNQGDEYIQISGLVRPQDIAADNTVPSTKLADARIGYSGTGGVQDTNVMGWLGRFFISPLWPF</sequence>
<organism evidence="12 13">
    <name type="scientific">Neptunomonas antarctica</name>
    <dbReference type="NCBI Taxonomy" id="619304"/>
    <lineage>
        <taxon>Bacteria</taxon>
        <taxon>Pseudomonadati</taxon>
        <taxon>Pseudomonadota</taxon>
        <taxon>Gammaproteobacteria</taxon>
        <taxon>Oceanospirillales</taxon>
        <taxon>Oceanospirillaceae</taxon>
        <taxon>Neptunomonas</taxon>
    </lineage>
</organism>
<keyword evidence="13" id="KW-1185">Reference proteome</keyword>
<protein>
    <recommendedName>
        <fullName evidence="11">Flagellar L-ring protein</fullName>
    </recommendedName>
    <alternativeName>
        <fullName evidence="11">Basal body L-ring protein</fullName>
    </alternativeName>
</protein>
<name>A0A1N7JBT6_9GAMM</name>
<proteinExistence type="inferred from homology"/>
<dbReference type="PANTHER" id="PTHR34933:SF1">
    <property type="entry name" value="FLAGELLAR L-RING PROTEIN"/>
    <property type="match status" value="1"/>
</dbReference>
<dbReference type="NCBIfam" id="NF001304">
    <property type="entry name" value="PRK00249.1-4"/>
    <property type="match status" value="1"/>
</dbReference>
<keyword evidence="5 11" id="KW-0732">Signal</keyword>
<evidence type="ECO:0000256" key="9">
    <source>
        <dbReference type="ARBA" id="ARBA00023237"/>
    </source>
</evidence>
<evidence type="ECO:0000256" key="6">
    <source>
        <dbReference type="ARBA" id="ARBA00023136"/>
    </source>
</evidence>
<dbReference type="Proteomes" id="UP000185999">
    <property type="component" value="Unassembled WGS sequence"/>
</dbReference>
<keyword evidence="10 11" id="KW-0449">Lipoprotein</keyword>
<dbReference type="PROSITE" id="PS51257">
    <property type="entry name" value="PROKAR_LIPOPROTEIN"/>
    <property type="match status" value="1"/>
</dbReference>
<comment type="subunit">
    <text evidence="4 11">The basal body constitutes a major portion of the flagellar organelle and consists of four rings (L,P,S, and M) mounted on a central rod.</text>
</comment>
<keyword evidence="9 11" id="KW-0998">Cell outer membrane</keyword>
<evidence type="ECO:0000256" key="11">
    <source>
        <dbReference type="HAMAP-Rule" id="MF_00415"/>
    </source>
</evidence>
<dbReference type="Pfam" id="PF02107">
    <property type="entry name" value="FlgH"/>
    <property type="match status" value="1"/>
</dbReference>
<comment type="subcellular location">
    <subcellularLocation>
        <location evidence="11">Cell outer membrane</location>
        <topology evidence="11">Lipid-anchor</topology>
    </subcellularLocation>
    <subcellularLocation>
        <location evidence="11">Bacterial flagellum basal body</location>
    </subcellularLocation>
    <subcellularLocation>
        <location evidence="2">Membrane</location>
        <topology evidence="2">Lipid-anchor</topology>
    </subcellularLocation>
</comment>
<evidence type="ECO:0000256" key="8">
    <source>
        <dbReference type="ARBA" id="ARBA00023143"/>
    </source>
</evidence>
<dbReference type="STRING" id="619304.SAMN05421760_101913"/>
<evidence type="ECO:0000256" key="1">
    <source>
        <dbReference type="ARBA" id="ARBA00002591"/>
    </source>
</evidence>
<evidence type="ECO:0000313" key="13">
    <source>
        <dbReference type="Proteomes" id="UP000185999"/>
    </source>
</evidence>
<dbReference type="AlphaFoldDB" id="A0A1N7JBT6"/>
<gene>
    <name evidence="11" type="primary">flgH</name>
    <name evidence="12" type="ORF">SAMN05421760_101913</name>
</gene>
<dbReference type="HAMAP" id="MF_00415">
    <property type="entry name" value="FlgH"/>
    <property type="match status" value="1"/>
</dbReference>
<dbReference type="InterPro" id="IPR000527">
    <property type="entry name" value="Flag_Lring"/>
</dbReference>
<dbReference type="PRINTS" id="PR01008">
    <property type="entry name" value="FLGLRINGFLGH"/>
</dbReference>
<comment type="function">
    <text evidence="1 11">Assembles around the rod to form the L-ring and probably protects the motor/basal body from shearing forces during rotation.</text>
</comment>
<evidence type="ECO:0000256" key="10">
    <source>
        <dbReference type="ARBA" id="ARBA00023288"/>
    </source>
</evidence>
<keyword evidence="7" id="KW-0564">Palmitate</keyword>
<dbReference type="GO" id="GO:0009279">
    <property type="term" value="C:cell outer membrane"/>
    <property type="evidence" value="ECO:0007669"/>
    <property type="project" value="UniProtKB-SubCell"/>
</dbReference>
<evidence type="ECO:0000313" key="12">
    <source>
        <dbReference type="EMBL" id="SIS46759.1"/>
    </source>
</evidence>
<evidence type="ECO:0000256" key="3">
    <source>
        <dbReference type="ARBA" id="ARBA00006929"/>
    </source>
</evidence>